<gene>
    <name evidence="6" type="ORF">J0A66_21900</name>
</gene>
<evidence type="ECO:0000313" key="6">
    <source>
        <dbReference type="EMBL" id="MBN7827888.1"/>
    </source>
</evidence>
<dbReference type="PANTHER" id="PTHR48073">
    <property type="entry name" value="O-SUCCINYLBENZOATE SYNTHASE-RELATED"/>
    <property type="match status" value="1"/>
</dbReference>
<evidence type="ECO:0000256" key="2">
    <source>
        <dbReference type="ARBA" id="ARBA00008031"/>
    </source>
</evidence>
<comment type="cofactor">
    <cofactor evidence="1">
        <name>Mg(2+)</name>
        <dbReference type="ChEBI" id="CHEBI:18420"/>
    </cofactor>
</comment>
<reference evidence="6" key="1">
    <citation type="submission" date="2021-03" db="EMBL/GenBank/DDBJ databases">
        <title>novel species isolated from a fishpond in China.</title>
        <authorList>
            <person name="Lu H."/>
            <person name="Cai Z."/>
        </authorList>
    </citation>
    <scope>NUCLEOTIDE SEQUENCE</scope>
    <source>
        <strain evidence="6">JCM 30855</strain>
    </source>
</reference>
<dbReference type="FunFam" id="3.30.390.10:FF:000009">
    <property type="entry name" value="Hydrophobic dipeptide epimerase"/>
    <property type="match status" value="1"/>
</dbReference>
<dbReference type="GO" id="GO:0006518">
    <property type="term" value="P:peptide metabolic process"/>
    <property type="evidence" value="ECO:0007669"/>
    <property type="project" value="UniProtKB-ARBA"/>
</dbReference>
<comment type="similarity">
    <text evidence="2">Belongs to the mandelate racemase/muconate lactonizing enzyme family.</text>
</comment>
<keyword evidence="7" id="KW-1185">Reference proteome</keyword>
<evidence type="ECO:0000256" key="1">
    <source>
        <dbReference type="ARBA" id="ARBA00001946"/>
    </source>
</evidence>
<dbReference type="EMBL" id="JAFKCV010000136">
    <property type="protein sequence ID" value="MBN7827888.1"/>
    <property type="molecule type" value="Genomic_DNA"/>
</dbReference>
<dbReference type="Gene3D" id="3.30.390.10">
    <property type="entry name" value="Enolase-like, N-terminal domain"/>
    <property type="match status" value="1"/>
</dbReference>
<dbReference type="SUPFAM" id="SSF54826">
    <property type="entry name" value="Enolase N-terminal domain-like"/>
    <property type="match status" value="1"/>
</dbReference>
<keyword evidence="4" id="KW-0460">Magnesium</keyword>
<name>A0A939DSI7_9ALTE</name>
<dbReference type="InterPro" id="IPR029017">
    <property type="entry name" value="Enolase-like_N"/>
</dbReference>
<sequence length="91" mass="9968">MKITDIKFAMLRVPLKTPFKTALRTVEKVEDVIVIVETDTGHVGYGEAPATAVITGDTHGSIIEAIKTMIKPKLIGEDIEDLNRITHLIQG</sequence>
<dbReference type="GO" id="GO:0046872">
    <property type="term" value="F:metal ion binding"/>
    <property type="evidence" value="ECO:0007669"/>
    <property type="project" value="UniProtKB-KW"/>
</dbReference>
<feature type="non-terminal residue" evidence="6">
    <location>
        <position position="91"/>
    </location>
</feature>
<evidence type="ECO:0000256" key="3">
    <source>
        <dbReference type="ARBA" id="ARBA00022723"/>
    </source>
</evidence>
<dbReference type="PANTHER" id="PTHR48073:SF2">
    <property type="entry name" value="O-SUCCINYLBENZOATE SYNTHASE"/>
    <property type="match status" value="1"/>
</dbReference>
<proteinExistence type="inferred from homology"/>
<dbReference type="Pfam" id="PF02746">
    <property type="entry name" value="MR_MLE_N"/>
    <property type="match status" value="1"/>
</dbReference>
<evidence type="ECO:0000259" key="5">
    <source>
        <dbReference type="Pfam" id="PF02746"/>
    </source>
</evidence>
<feature type="domain" description="Mandelate racemase/muconate lactonizing enzyme N-terminal" evidence="5">
    <location>
        <begin position="10"/>
        <end position="89"/>
    </location>
</feature>
<protein>
    <submittedName>
        <fullName evidence="6">Dipeptide epimerase</fullName>
    </submittedName>
</protein>
<keyword evidence="3" id="KW-0479">Metal-binding</keyword>
<evidence type="ECO:0000256" key="4">
    <source>
        <dbReference type="ARBA" id="ARBA00022842"/>
    </source>
</evidence>
<organism evidence="6 7">
    <name type="scientific">Bowmanella dokdonensis</name>
    <dbReference type="NCBI Taxonomy" id="751969"/>
    <lineage>
        <taxon>Bacteria</taxon>
        <taxon>Pseudomonadati</taxon>
        <taxon>Pseudomonadota</taxon>
        <taxon>Gammaproteobacteria</taxon>
        <taxon>Alteromonadales</taxon>
        <taxon>Alteromonadaceae</taxon>
        <taxon>Bowmanella</taxon>
    </lineage>
</organism>
<accession>A0A939DSI7</accession>
<dbReference type="AlphaFoldDB" id="A0A939DSI7"/>
<dbReference type="InterPro" id="IPR013341">
    <property type="entry name" value="Mandelate_racemase_N_dom"/>
</dbReference>
<comment type="caution">
    <text evidence="6">The sequence shown here is derived from an EMBL/GenBank/DDBJ whole genome shotgun (WGS) entry which is preliminary data.</text>
</comment>
<dbReference type="GO" id="GO:0016853">
    <property type="term" value="F:isomerase activity"/>
    <property type="evidence" value="ECO:0007669"/>
    <property type="project" value="UniProtKB-ARBA"/>
</dbReference>
<dbReference type="Proteomes" id="UP000664654">
    <property type="component" value="Unassembled WGS sequence"/>
</dbReference>
<evidence type="ECO:0000313" key="7">
    <source>
        <dbReference type="Proteomes" id="UP000664654"/>
    </source>
</evidence>